<feature type="compositionally biased region" description="Polar residues" evidence="4">
    <location>
        <begin position="2796"/>
        <end position="2814"/>
    </location>
</feature>
<dbReference type="Proteomes" id="UP000019149">
    <property type="component" value="Unassembled WGS sequence"/>
</dbReference>
<dbReference type="GeneID" id="36336757"/>
<dbReference type="Gene3D" id="1.20.58.60">
    <property type="match status" value="1"/>
</dbReference>
<reference evidence="6 7" key="1">
    <citation type="journal article" date="2013" name="Nat. Genet.">
        <title>The genome of the hydatid tapeworm Echinococcus granulosus.</title>
        <authorList>
            <person name="Zheng H."/>
            <person name="Zhang W."/>
            <person name="Zhang L."/>
            <person name="Zhang Z."/>
            <person name="Li J."/>
            <person name="Lu G."/>
            <person name="Zhu Y."/>
            <person name="Wang Y."/>
            <person name="Huang Y."/>
            <person name="Liu J."/>
            <person name="Kang H."/>
            <person name="Chen J."/>
            <person name="Wang L."/>
            <person name="Chen A."/>
            <person name="Yu S."/>
            <person name="Gao Z."/>
            <person name="Jin L."/>
            <person name="Gu W."/>
            <person name="Wang Z."/>
            <person name="Zhao L."/>
            <person name="Shi B."/>
            <person name="Wen H."/>
            <person name="Lin R."/>
            <person name="Jones M.K."/>
            <person name="Brejova B."/>
            <person name="Vinar T."/>
            <person name="Zhao G."/>
            <person name="McManus D.P."/>
            <person name="Chen Z."/>
            <person name="Zhou Y."/>
            <person name="Wang S."/>
        </authorList>
    </citation>
    <scope>NUCLEOTIDE SEQUENCE [LARGE SCALE GENOMIC DNA]</scope>
</reference>
<evidence type="ECO:0000256" key="1">
    <source>
        <dbReference type="ARBA" id="ARBA00022553"/>
    </source>
</evidence>
<dbReference type="Pfam" id="PF17902">
    <property type="entry name" value="SH3_10"/>
    <property type="match status" value="1"/>
</dbReference>
<evidence type="ECO:0000313" key="7">
    <source>
        <dbReference type="Proteomes" id="UP000019149"/>
    </source>
</evidence>
<feature type="compositionally biased region" description="Polar residues" evidence="4">
    <location>
        <begin position="3400"/>
        <end position="3417"/>
    </location>
</feature>
<keyword evidence="7" id="KW-1185">Reference proteome</keyword>
<protein>
    <recommendedName>
        <fullName evidence="5">Desmoplakin SH3 domain-containing protein</fullName>
    </recommendedName>
</protein>
<evidence type="ECO:0000313" key="6">
    <source>
        <dbReference type="EMBL" id="EUB63914.1"/>
    </source>
</evidence>
<keyword evidence="1" id="KW-0597">Phosphoprotein</keyword>
<feature type="region of interest" description="Disordered" evidence="4">
    <location>
        <begin position="2897"/>
        <end position="2919"/>
    </location>
</feature>
<evidence type="ECO:0000256" key="2">
    <source>
        <dbReference type="ARBA" id="ARBA00022737"/>
    </source>
</evidence>
<comment type="caution">
    <text evidence="6">The sequence shown here is derived from an EMBL/GenBank/DDBJ whole genome shotgun (WGS) entry which is preliminary data.</text>
</comment>
<organism evidence="6 7">
    <name type="scientific">Echinococcus granulosus</name>
    <name type="common">Hydatid tapeworm</name>
    <dbReference type="NCBI Taxonomy" id="6210"/>
    <lineage>
        <taxon>Eukaryota</taxon>
        <taxon>Metazoa</taxon>
        <taxon>Spiralia</taxon>
        <taxon>Lophotrochozoa</taxon>
        <taxon>Platyhelminthes</taxon>
        <taxon>Cestoda</taxon>
        <taxon>Eucestoda</taxon>
        <taxon>Cyclophyllidea</taxon>
        <taxon>Taeniidae</taxon>
        <taxon>Echinococcus</taxon>
        <taxon>Echinococcus granulosus group</taxon>
    </lineage>
</organism>
<feature type="domain" description="Desmoplakin SH3" evidence="5">
    <location>
        <begin position="246"/>
        <end position="298"/>
    </location>
</feature>
<accession>W6VAV4</accession>
<feature type="coiled-coil region" evidence="3">
    <location>
        <begin position="439"/>
        <end position="487"/>
    </location>
</feature>
<feature type="compositionally biased region" description="Polar residues" evidence="4">
    <location>
        <begin position="2897"/>
        <end position="2914"/>
    </location>
</feature>
<dbReference type="EMBL" id="APAU02000004">
    <property type="protein sequence ID" value="EUB63914.1"/>
    <property type="molecule type" value="Genomic_DNA"/>
</dbReference>
<dbReference type="Gene3D" id="2.30.30.40">
    <property type="entry name" value="SH3 Domains"/>
    <property type="match status" value="1"/>
</dbReference>
<feature type="compositionally biased region" description="Polar residues" evidence="4">
    <location>
        <begin position="537"/>
        <end position="554"/>
    </location>
</feature>
<keyword evidence="3" id="KW-0175">Coiled coil</keyword>
<feature type="compositionally biased region" description="Basic and acidic residues" evidence="4">
    <location>
        <begin position="2110"/>
        <end position="2120"/>
    </location>
</feature>
<evidence type="ECO:0000259" key="5">
    <source>
        <dbReference type="Pfam" id="PF17902"/>
    </source>
</evidence>
<proteinExistence type="predicted"/>
<dbReference type="InterPro" id="IPR041615">
    <property type="entry name" value="Desmoplakin_SH3"/>
</dbReference>
<feature type="region of interest" description="Disordered" evidence="4">
    <location>
        <begin position="521"/>
        <end position="554"/>
    </location>
</feature>
<feature type="region of interest" description="Disordered" evidence="4">
    <location>
        <begin position="2796"/>
        <end position="2817"/>
    </location>
</feature>
<feature type="region of interest" description="Disordered" evidence="4">
    <location>
        <begin position="3387"/>
        <end position="3418"/>
    </location>
</feature>
<dbReference type="RefSeq" id="XP_024355110.1">
    <property type="nucleotide sequence ID" value="XM_024490291.1"/>
</dbReference>
<keyword evidence="2" id="KW-0677">Repeat</keyword>
<name>W6VAV4_ECHGR</name>
<feature type="region of interest" description="Disordered" evidence="4">
    <location>
        <begin position="2110"/>
        <end position="2137"/>
    </location>
</feature>
<dbReference type="OrthoDB" id="6236393at2759"/>
<evidence type="ECO:0000256" key="4">
    <source>
        <dbReference type="SAM" id="MobiDB-lite"/>
    </source>
</evidence>
<evidence type="ECO:0000256" key="3">
    <source>
        <dbReference type="SAM" id="Coils"/>
    </source>
</evidence>
<gene>
    <name evidence="6" type="ORF">EGR_01042</name>
</gene>
<dbReference type="OMA" id="FAHEDEM"/>
<dbReference type="CTD" id="36336757"/>
<dbReference type="STRING" id="6210.W6VAV4"/>
<dbReference type="KEGG" id="egl:EGR_01042"/>
<sequence length="3445" mass="378431">MPFPIFAGVSAIDRELVDYKLVASDLKVGVNHLALDEERIRQEQFFEGIRDLQQRISQNPNYQERYGDEVENLKNGIRLNADVLSYLKSITKLEVPLTDLTNKLTQAAIDASSPKAASQAVFANKALTENVNSCWEYIAQLSLITQAHLKDAASYQQFHHMANEVDAHIDKMIGLAEMKMVLFDPQGTVDESTLLAKELEADHVELARTWEQTCQLTDMARHMKPLQNRLSRVVCGRTVDAPENAAQQVVMVKALIDFSGPDFAIRKGEEMILMNNENPNFWRVKTIFGEREVPSLIFAAIGPNQNEVFRANSLQKKCVSNWKRVLERTKGRLVKYYATLFERCCQNDVVYFAHEDEMNAFLDDVDSILIAPNYDSGILHRAYDKFTNTLMLLSPNRRPPRGAVALTESDIRVLHTPLRLILNHAARMDQVQARVTMTADEVQRYLKSVEDERQHILNEITRMEQLQKEKENQLKSLADRMADWKSKRKAFDRIISDYTSEPIDDILKHFPSTRLAKPNVIENDYRSSTDRDETDTYEPSNKVRNAKISSESSSLDYGQVAKQMVTSHARSKPSGMKFAGVVTQERTDSKIPTDNSMRLKRSASTNDLQTQIFRVTTSTSAQCDGNAGISESNVVYNTEARRQTLLGSHSNSVARLKAELNTKNEKYQNTTDVQAQIIRVTKNAASQVGVRVMPKAIDLSRVDIDNLGLEVQNSSELTGLGLRVGQVLCPVTVGTSVDLFEGPGVQVMGINDVDSINLQLRDSVAHATTDARKRLKVRDVQAQIVSRSNSPATASIRENLLGDTRAREALHRDVQAQIDIVNKAVKVQAVAVMEVVNISSQKPKKRMVEGATTSFCLLPEKCTKSMELTTSEPSTSTVMTQISCLLHSRGIHTDLESYLSDYKKRNGIISETSDLCAQKQYIGKVMNRESQFTNSVTGNKVSHGNLKSSDAETLICKVVHDTGTQVSSKLVPTEVTLSKIKTKNMEVSFVNPLRKVDLDVPVDSLICPADMNFRSELYEGSGFEIADYSGLSNILVTHDGSIARGSVVLDETSVDSGDLQTQTAGKLKTQAAIVLRTDKTKSAIGEVVVSSKYVPKLKFVAADIAAPSFHTPQTPTSDLQTQICDTIRPTDANKKSKDLNVNATDFTRRHSMVEHDYSTKCKLKTQTNVINMSDQNIQVIGEVVCPRCHQRYREIQMQFDSDFKADKTKKFSTQTQICNVVSDIGTQSRAKEMCDGHTAQQRSPVFIDADMQVAVELVPTEISILRCDIENMELELEEESGSSAYKVLMKSVACPAKVKVKPHLVEGSGVHIVGINNASKIGVTVCSDTTSDTKRNNSLANGIDSDAYGELQASVTFEPPVRTISLYQGEQNPSKSTQQSPIRLIPRRLESQKSVSSDTVTQIFSVTTDASVQVGTQLVPQAIGISPVHLENMVVSMTSKSRKSDQTLSASTLLYPAQVELKGRLIDEQSGIEVVPLEQVKVLNMSRSEVDPLVHYAHPSSNSDAITQIETQIPESKKSNLLPASLVMGTGQFDGRRRTPEFASQSLVCKLLSDAKEYQDLTIRLKPVPKMSSECIGDGATQHLGYVAVEAKTQNAVMTTQKLGEIYLPVQKTPPSDIQRSVKVQVGTKLVPKALKICQIPITNLKLESTSPSLKGRQSFSLQAARCPAEITMKTELCEDSGIFICSLDQSEEAEVGMSSEPVHTLDTPRMVSGEQLSKKINLVSGCWSSTANDRAPLLESKSMQNAVIRLPVEGIQATSSNLFSNESSLTLQAETILRPECNDSFNQKNLIPTSDPNPQLKLVAVNASTQSTSKSVMEAVNGSPTPYRQLSAANSSMASLLGPDMNDHGIQVGVRLVPTSVEIKPIKVENMEAVLTSKTTRSSNDIDVSAILCTSGIHYNEVLAEASGVHVVQIDNGDDISLNYCGDRFTTSKIVRKNGEIASSSADGNRSWMEHGVFSKTSANYLQPSKYDNPDFKAHESGEFVTALRVKDAQYSAEHSLVSGFMQDKVSLNGKVDFVYSHIETRDKDVQVGLKLVPKAVTVESVRMENFNAVNEGKEMGDVEQISASAMLCSKPTQYDEILTESKGVTVLPIEAAKDIQIAHERKTYHATVEPRRDLSQQGSYAGTHADPSNAYFAGPQTRIRVHHTQFSAKSDRQNIDLICDNSRPKVKIDCTTQVGATFIPTQIKMQQVRLDTQRVQSLTGSSRTETVLCPTDMSIFPILNECSGVQIAATECVSEILIQMAQGQFSTEVLNDSRSKQMCIALKKESIPKSRELSSEVIPLLKPTVGVDETQRTESMNRMTGSTACTMSSKLVQVGTLLIPTGITMEKVKVNNLEIEVPLSPVRSAEVSVSAVLASSATELISVLTSESGIQVVPMSKVDAIGIHVNGERYIGTVDASAFTPSTETFQKSGGLVDSSSTCAQDTQRIVIPISGSNMISSTPRNVEGLLRKSKDLSQLHEALHSVQTRPSLREANSLSVPSYCRPGLLRVSEQHTTPVTGLMTIPPKRPVVETRDDSVQVGLNLVPQMVEARVVKPGDEEAALTQIPGITVAEFKGNMSARYNNTEYQVELGSDASIPLVNRPTSPYRDKSVLEVSRKSYIEKSMSGIPKMRETSIGPVNKRLISSASQVGTLLVPVKVCMDKIAVDQLAVDIPLTEWRTTDLSVSAILASTATEMVPVITDTTGIQIIEMKDLEELGIQVGDEVYVASVVAPPVKYVNAAYGPTREFAVGAKSSNRKQEVVFISAPKTNETAHLTHKAKNLLDQSAELRNVHSLLTSSSFQPRLRIMSKSGTSIPSAEGISAQQSTTSRPSEHSIYTCPCGRQYVSADSSCRPITGVCNSRDTRGVVAGRSESATEKSRIQESYHVACEATIKPEMFSKRLTANVHTSSNDVRSQFNSAVPRESSSVGGTTDMPEMNINQETQLVPETMTTREEPLLRAGTHCTVMHRDSLAIPTSSKGISREGVYVTDLIEFGDSQAHFGHQQANDMTLETLRGTNEAATINQTPKRTHSADSRPQKMVEHLCVNCQNKLLLAETSTAESHDSNSVQAAIIIRRSSDVDLFETSHSTSITEASIFQRSFFPRDSGKRLSGSFESLGSQLMTTKCVMCHIDLTSGDLSTSIRTSTSSLLASEAVVNTSLKEVAKAYARICRATGQFEDSAEPKERTSLYQALKHNRIIQAVIADYEKDKNKEGLFFIESKEIADVVATTDRQTNYCPSEPSTYSCLKNNTLVKKVVESYKAYKHNQGKDNCTQTGPTQLVGVTFASSDVQKVAEVVEAFEKSEGQVSSKGGLYANLKENPIIQRVIKEYEVSKGAYAAMEPSIIRAEAEHSSTAASKIGIISVDGQVAKMESEQFASTDSMTRSNFPIIRRIQRSRANENLISSSVSSDSDYEDNAQNWTPTQRSPTSSGEQTRFDVTCSALITPETWDKKVQVDSTYQH</sequence>